<proteinExistence type="predicted"/>
<organism evidence="2 3">
    <name type="scientific">Flavobacterium hankyongi</name>
    <dbReference type="NCBI Taxonomy" id="1176532"/>
    <lineage>
        <taxon>Bacteria</taxon>
        <taxon>Pseudomonadati</taxon>
        <taxon>Bacteroidota</taxon>
        <taxon>Flavobacteriia</taxon>
        <taxon>Flavobacteriales</taxon>
        <taxon>Flavobacteriaceae</taxon>
        <taxon>Flavobacterium</taxon>
    </lineage>
</organism>
<gene>
    <name evidence="2" type="ORF">GCM10023230_20200</name>
</gene>
<keyword evidence="3" id="KW-1185">Reference proteome</keyword>
<evidence type="ECO:0000256" key="1">
    <source>
        <dbReference type="SAM" id="SignalP"/>
    </source>
</evidence>
<evidence type="ECO:0000313" key="3">
    <source>
        <dbReference type="Proteomes" id="UP001500141"/>
    </source>
</evidence>
<reference evidence="3" key="1">
    <citation type="journal article" date="2019" name="Int. J. Syst. Evol. Microbiol.">
        <title>The Global Catalogue of Microorganisms (GCM) 10K type strain sequencing project: providing services to taxonomists for standard genome sequencing and annotation.</title>
        <authorList>
            <consortium name="The Broad Institute Genomics Platform"/>
            <consortium name="The Broad Institute Genome Sequencing Center for Infectious Disease"/>
            <person name="Wu L."/>
            <person name="Ma J."/>
        </authorList>
    </citation>
    <scope>NUCLEOTIDE SEQUENCE [LARGE SCALE GENOMIC DNA]</scope>
    <source>
        <strain evidence="3">JCM 18198</strain>
    </source>
</reference>
<protein>
    <recommendedName>
        <fullName evidence="4">DUF4251 domain-containing protein</fullName>
    </recommendedName>
</protein>
<feature type="signal peptide" evidence="1">
    <location>
        <begin position="1"/>
        <end position="18"/>
    </location>
</feature>
<keyword evidence="1" id="KW-0732">Signal</keyword>
<dbReference type="RefSeq" id="WP_264542313.1">
    <property type="nucleotide sequence ID" value="NZ_BAABIP010000017.1"/>
</dbReference>
<feature type="chain" id="PRO_5046103931" description="DUF4251 domain-containing protein" evidence="1">
    <location>
        <begin position="19"/>
        <end position="157"/>
    </location>
</feature>
<sequence>MKKILQLILLLLTGMAIAQSGDPKVDALLQQLKEQQKAPGKITFKMKGKTYTEIGSFMEDTKKRFVISSHLTLDSTPDSSISFVIPSKKSGSYSIEDKKSGVLVINGKVYQIRGNITVNISGKKISGSFIGELFEIPNNKAKASDQTSGVIQGNFQN</sequence>
<evidence type="ECO:0008006" key="4">
    <source>
        <dbReference type="Google" id="ProtNLM"/>
    </source>
</evidence>
<dbReference type="Proteomes" id="UP001500141">
    <property type="component" value="Unassembled WGS sequence"/>
</dbReference>
<dbReference type="EMBL" id="BAABIP010000017">
    <property type="protein sequence ID" value="GAA4770058.1"/>
    <property type="molecule type" value="Genomic_DNA"/>
</dbReference>
<comment type="caution">
    <text evidence="2">The sequence shown here is derived from an EMBL/GenBank/DDBJ whole genome shotgun (WGS) entry which is preliminary data.</text>
</comment>
<accession>A0ABP9A0T0</accession>
<evidence type="ECO:0000313" key="2">
    <source>
        <dbReference type="EMBL" id="GAA4770058.1"/>
    </source>
</evidence>
<name>A0ABP9A0T0_9FLAO</name>